<dbReference type="AlphaFoldDB" id="A0A1E3WD26"/>
<evidence type="ECO:0000256" key="1">
    <source>
        <dbReference type="SAM" id="SignalP"/>
    </source>
</evidence>
<comment type="caution">
    <text evidence="2">The sequence shown here is derived from an EMBL/GenBank/DDBJ whole genome shotgun (WGS) entry which is preliminary data.</text>
</comment>
<proteinExistence type="predicted"/>
<evidence type="ECO:0000313" key="2">
    <source>
        <dbReference type="EMBL" id="ODS03719.1"/>
    </source>
</evidence>
<keyword evidence="1" id="KW-0732">Signal</keyword>
<evidence type="ECO:0008006" key="4">
    <source>
        <dbReference type="Google" id="ProtNLM"/>
    </source>
</evidence>
<organism evidence="2 3">
    <name type="scientific">Methyloceanibacter marginalis</name>
    <dbReference type="NCBI Taxonomy" id="1774971"/>
    <lineage>
        <taxon>Bacteria</taxon>
        <taxon>Pseudomonadati</taxon>
        <taxon>Pseudomonadota</taxon>
        <taxon>Alphaproteobacteria</taxon>
        <taxon>Hyphomicrobiales</taxon>
        <taxon>Hyphomicrobiaceae</taxon>
        <taxon>Methyloceanibacter</taxon>
    </lineage>
</organism>
<evidence type="ECO:0000313" key="3">
    <source>
        <dbReference type="Proteomes" id="UP000095042"/>
    </source>
</evidence>
<sequence>MTNRKAIIPIAVAALVTATAGPALAKKQTSEQVTAAEQQAKKKAKRQAGEDCILTAAPFMRNPRFMNRGFFKKKCKTDE</sequence>
<protein>
    <recommendedName>
        <fullName evidence="4">PsiF repeat-containing protein</fullName>
    </recommendedName>
</protein>
<feature type="signal peptide" evidence="1">
    <location>
        <begin position="1"/>
        <end position="25"/>
    </location>
</feature>
<name>A0A1E3WD26_9HYPH</name>
<dbReference type="RefSeq" id="WP_069623081.1">
    <property type="nucleotide sequence ID" value="NZ_LPWD01000058.1"/>
</dbReference>
<dbReference type="OrthoDB" id="8455922at2"/>
<gene>
    <name evidence="2" type="ORF">AUC71_08070</name>
</gene>
<reference evidence="2 3" key="1">
    <citation type="journal article" date="2016" name="Environ. Microbiol.">
        <title>New Methyloceanibacter diversity from North Sea sediments includes methanotroph containing solely the soluble methane monooxygenase.</title>
        <authorList>
            <person name="Vekeman B."/>
            <person name="Kerckhof F.M."/>
            <person name="Cremers G."/>
            <person name="de Vos P."/>
            <person name="Vandamme P."/>
            <person name="Boon N."/>
            <person name="Op den Camp H.J."/>
            <person name="Heylen K."/>
        </authorList>
    </citation>
    <scope>NUCLEOTIDE SEQUENCE [LARGE SCALE GENOMIC DNA]</scope>
    <source>
        <strain evidence="2 3">R-67177</strain>
    </source>
</reference>
<keyword evidence="3" id="KW-1185">Reference proteome</keyword>
<accession>A0A1E3WD26</accession>
<feature type="chain" id="PRO_5009139219" description="PsiF repeat-containing protein" evidence="1">
    <location>
        <begin position="26"/>
        <end position="79"/>
    </location>
</feature>
<dbReference type="EMBL" id="LPWD01000058">
    <property type="protein sequence ID" value="ODS03719.1"/>
    <property type="molecule type" value="Genomic_DNA"/>
</dbReference>
<dbReference type="Proteomes" id="UP000095042">
    <property type="component" value="Unassembled WGS sequence"/>
</dbReference>